<proteinExistence type="predicted"/>
<evidence type="ECO:0000313" key="2">
    <source>
        <dbReference type="EMBL" id="EEH52506.1"/>
    </source>
</evidence>
<dbReference type="EMBL" id="GG663748">
    <property type="protein sequence ID" value="EEH52506.1"/>
    <property type="molecule type" value="Genomic_DNA"/>
</dbReference>
<sequence>MGLMSIVGKVVKFAEDHADYFHYAMIPAIIIVGMHTTPRPGLAALLTPV</sequence>
<keyword evidence="3" id="KW-1185">Reference proteome</keyword>
<keyword evidence="1" id="KW-0812">Transmembrane</keyword>
<keyword evidence="1" id="KW-0472">Membrane</keyword>
<dbReference type="KEGG" id="mpp:MICPUCDRAFT_52939"/>
<feature type="transmembrane region" description="Helical" evidence="1">
    <location>
        <begin position="20"/>
        <end position="37"/>
    </location>
</feature>
<evidence type="ECO:0000256" key="1">
    <source>
        <dbReference type="SAM" id="Phobius"/>
    </source>
</evidence>
<protein>
    <submittedName>
        <fullName evidence="2">Predicted protein</fullName>
    </submittedName>
</protein>
<evidence type="ECO:0000313" key="3">
    <source>
        <dbReference type="Proteomes" id="UP000001876"/>
    </source>
</evidence>
<keyword evidence="1" id="KW-1133">Transmembrane helix</keyword>
<dbReference type="GeneID" id="9688809"/>
<dbReference type="RefSeq" id="XP_003063370.1">
    <property type="nucleotide sequence ID" value="XM_003063324.1"/>
</dbReference>
<dbReference type="Proteomes" id="UP000001876">
    <property type="component" value="Unassembled WGS sequence"/>
</dbReference>
<organism evidence="3">
    <name type="scientific">Micromonas pusilla (strain CCMP1545)</name>
    <name type="common">Picoplanktonic green alga</name>
    <dbReference type="NCBI Taxonomy" id="564608"/>
    <lineage>
        <taxon>Eukaryota</taxon>
        <taxon>Viridiplantae</taxon>
        <taxon>Chlorophyta</taxon>
        <taxon>Mamiellophyceae</taxon>
        <taxon>Mamiellales</taxon>
        <taxon>Mamiellaceae</taxon>
        <taxon>Micromonas</taxon>
    </lineage>
</organism>
<name>C1N5I7_MICPC</name>
<gene>
    <name evidence="2" type="ORF">MICPUCDRAFT_52939</name>
</gene>
<dbReference type="AlphaFoldDB" id="C1N5I7"/>
<accession>C1N5I7</accession>
<reference evidence="2 3" key="1">
    <citation type="journal article" date="2009" name="Science">
        <title>Green evolution and dynamic adaptations revealed by genomes of the marine picoeukaryotes Micromonas.</title>
        <authorList>
            <person name="Worden A.Z."/>
            <person name="Lee J.H."/>
            <person name="Mock T."/>
            <person name="Rouze P."/>
            <person name="Simmons M.P."/>
            <person name="Aerts A.L."/>
            <person name="Allen A.E."/>
            <person name="Cuvelier M.L."/>
            <person name="Derelle E."/>
            <person name="Everett M.V."/>
            <person name="Foulon E."/>
            <person name="Grimwood J."/>
            <person name="Gundlach H."/>
            <person name="Henrissat B."/>
            <person name="Napoli C."/>
            <person name="McDonald S.M."/>
            <person name="Parker M.S."/>
            <person name="Rombauts S."/>
            <person name="Salamov A."/>
            <person name="Von Dassow P."/>
            <person name="Badger J.H."/>
            <person name="Coutinho P.M."/>
            <person name="Demir E."/>
            <person name="Dubchak I."/>
            <person name="Gentemann C."/>
            <person name="Eikrem W."/>
            <person name="Gready J.E."/>
            <person name="John U."/>
            <person name="Lanier W."/>
            <person name="Lindquist E.A."/>
            <person name="Lucas S."/>
            <person name="Mayer K.F."/>
            <person name="Moreau H."/>
            <person name="Not F."/>
            <person name="Otillar R."/>
            <person name="Panaud O."/>
            <person name="Pangilinan J."/>
            <person name="Paulsen I."/>
            <person name="Piegu B."/>
            <person name="Poliakov A."/>
            <person name="Robbens S."/>
            <person name="Schmutz J."/>
            <person name="Toulza E."/>
            <person name="Wyss T."/>
            <person name="Zelensky A."/>
            <person name="Zhou K."/>
            <person name="Armbrust E.V."/>
            <person name="Bhattacharya D."/>
            <person name="Goodenough U.W."/>
            <person name="Van de Peer Y."/>
            <person name="Grigoriev I.V."/>
        </authorList>
    </citation>
    <scope>NUCLEOTIDE SEQUENCE [LARGE SCALE GENOMIC DNA]</scope>
    <source>
        <strain evidence="2 3">CCMP1545</strain>
    </source>
</reference>